<dbReference type="InterPro" id="IPR058245">
    <property type="entry name" value="NreC/VraR/RcsB-like_REC"/>
</dbReference>
<evidence type="ECO:0000256" key="3">
    <source>
        <dbReference type="ARBA" id="ARBA00023125"/>
    </source>
</evidence>
<dbReference type="EMBL" id="MLCF01000098">
    <property type="protein sequence ID" value="OIV36373.1"/>
    <property type="molecule type" value="Genomic_DNA"/>
</dbReference>
<dbReference type="SMART" id="SM00448">
    <property type="entry name" value="REC"/>
    <property type="match status" value="1"/>
</dbReference>
<evidence type="ECO:0000256" key="1">
    <source>
        <dbReference type="ARBA" id="ARBA00022553"/>
    </source>
</evidence>
<evidence type="ECO:0000256" key="5">
    <source>
        <dbReference type="PROSITE-ProRule" id="PRU00169"/>
    </source>
</evidence>
<dbReference type="PANTHER" id="PTHR43214:SF24">
    <property type="entry name" value="TRANSCRIPTIONAL REGULATORY PROTEIN NARL-RELATED"/>
    <property type="match status" value="1"/>
</dbReference>
<evidence type="ECO:0000259" key="7">
    <source>
        <dbReference type="PROSITE" id="PS50110"/>
    </source>
</evidence>
<keyword evidence="2" id="KW-0805">Transcription regulation</keyword>
<evidence type="ECO:0000313" key="8">
    <source>
        <dbReference type="EMBL" id="OIV36373.1"/>
    </source>
</evidence>
<dbReference type="CDD" id="cd06170">
    <property type="entry name" value="LuxR_C_like"/>
    <property type="match status" value="1"/>
</dbReference>
<dbReference type="GO" id="GO:0000160">
    <property type="term" value="P:phosphorelay signal transduction system"/>
    <property type="evidence" value="ECO:0007669"/>
    <property type="project" value="InterPro"/>
</dbReference>
<dbReference type="InterPro" id="IPR039420">
    <property type="entry name" value="WalR-like"/>
</dbReference>
<keyword evidence="3 8" id="KW-0238">DNA-binding</keyword>
<organism evidence="8 9">
    <name type="scientific">Mangrovactinospora gilvigrisea</name>
    <dbReference type="NCBI Taxonomy" id="1428644"/>
    <lineage>
        <taxon>Bacteria</taxon>
        <taxon>Bacillati</taxon>
        <taxon>Actinomycetota</taxon>
        <taxon>Actinomycetes</taxon>
        <taxon>Kitasatosporales</taxon>
        <taxon>Streptomycetaceae</taxon>
        <taxon>Mangrovactinospora</taxon>
    </lineage>
</organism>
<evidence type="ECO:0000256" key="2">
    <source>
        <dbReference type="ARBA" id="ARBA00023015"/>
    </source>
</evidence>
<dbReference type="InterPro" id="IPR016032">
    <property type="entry name" value="Sig_transdc_resp-reg_C-effctor"/>
</dbReference>
<feature type="domain" description="HTH luxR-type" evidence="6">
    <location>
        <begin position="150"/>
        <end position="215"/>
    </location>
</feature>
<comment type="caution">
    <text evidence="8">The sequence shown here is derived from an EMBL/GenBank/DDBJ whole genome shotgun (WGS) entry which is preliminary data.</text>
</comment>
<dbReference type="InterPro" id="IPR001789">
    <property type="entry name" value="Sig_transdc_resp-reg_receiver"/>
</dbReference>
<keyword evidence="9" id="KW-1185">Reference proteome</keyword>
<dbReference type="Gene3D" id="3.40.50.2300">
    <property type="match status" value="1"/>
</dbReference>
<dbReference type="InterPro" id="IPR000792">
    <property type="entry name" value="Tscrpt_reg_LuxR_C"/>
</dbReference>
<evidence type="ECO:0000256" key="4">
    <source>
        <dbReference type="ARBA" id="ARBA00023163"/>
    </source>
</evidence>
<dbReference type="PROSITE" id="PS50110">
    <property type="entry name" value="RESPONSE_REGULATORY"/>
    <property type="match status" value="1"/>
</dbReference>
<dbReference type="PANTHER" id="PTHR43214">
    <property type="entry name" value="TWO-COMPONENT RESPONSE REGULATOR"/>
    <property type="match status" value="1"/>
</dbReference>
<dbReference type="Pfam" id="PF00072">
    <property type="entry name" value="Response_reg"/>
    <property type="match status" value="1"/>
</dbReference>
<accession>A0A1J7BCQ5</accession>
<evidence type="ECO:0000259" key="6">
    <source>
        <dbReference type="PROSITE" id="PS50043"/>
    </source>
</evidence>
<dbReference type="STRING" id="1428644.BIV57_16585"/>
<dbReference type="AlphaFoldDB" id="A0A1J7BCQ5"/>
<dbReference type="PRINTS" id="PR00038">
    <property type="entry name" value="HTHLUXR"/>
</dbReference>
<dbReference type="CDD" id="cd17535">
    <property type="entry name" value="REC_NarL-like"/>
    <property type="match status" value="1"/>
</dbReference>
<dbReference type="SUPFAM" id="SSF52172">
    <property type="entry name" value="CheY-like"/>
    <property type="match status" value="1"/>
</dbReference>
<name>A0A1J7BCQ5_9ACTN</name>
<keyword evidence="1 5" id="KW-0597">Phosphoprotein</keyword>
<reference evidence="8 9" key="1">
    <citation type="submission" date="2016-10" db="EMBL/GenBank/DDBJ databases">
        <title>Genome sequence of Streptomyces gilvigriseus MUSC 26.</title>
        <authorList>
            <person name="Lee L.-H."/>
            <person name="Ser H.-L."/>
        </authorList>
    </citation>
    <scope>NUCLEOTIDE SEQUENCE [LARGE SCALE GENOMIC DNA]</scope>
    <source>
        <strain evidence="8 9">MUSC 26</strain>
    </source>
</reference>
<dbReference type="InterPro" id="IPR011006">
    <property type="entry name" value="CheY-like_superfamily"/>
</dbReference>
<dbReference type="Proteomes" id="UP000243342">
    <property type="component" value="Unassembled WGS sequence"/>
</dbReference>
<keyword evidence="4" id="KW-0804">Transcription</keyword>
<proteinExistence type="predicted"/>
<protein>
    <submittedName>
        <fullName evidence="8">DNA-binding response regulator</fullName>
    </submittedName>
</protein>
<dbReference type="GO" id="GO:0003677">
    <property type="term" value="F:DNA binding"/>
    <property type="evidence" value="ECO:0007669"/>
    <property type="project" value="UniProtKB-KW"/>
</dbReference>
<feature type="domain" description="Response regulatory" evidence="7">
    <location>
        <begin position="5"/>
        <end position="121"/>
    </location>
</feature>
<dbReference type="Pfam" id="PF00196">
    <property type="entry name" value="GerE"/>
    <property type="match status" value="1"/>
</dbReference>
<dbReference type="GO" id="GO:0006355">
    <property type="term" value="P:regulation of DNA-templated transcription"/>
    <property type="evidence" value="ECO:0007669"/>
    <property type="project" value="InterPro"/>
</dbReference>
<dbReference type="OrthoDB" id="9808843at2"/>
<evidence type="ECO:0000313" key="9">
    <source>
        <dbReference type="Proteomes" id="UP000243342"/>
    </source>
</evidence>
<dbReference type="SUPFAM" id="SSF46894">
    <property type="entry name" value="C-terminal effector domain of the bipartite response regulators"/>
    <property type="match status" value="1"/>
</dbReference>
<dbReference type="SMART" id="SM00421">
    <property type="entry name" value="HTH_LUXR"/>
    <property type="match status" value="1"/>
</dbReference>
<dbReference type="PROSITE" id="PS50043">
    <property type="entry name" value="HTH_LUXR_2"/>
    <property type="match status" value="1"/>
</dbReference>
<sequence>MTPLRVLLADDEPLIAAGVRTVLDADPGLAVVACAGDGREAVDLALRHRPDVALLDLSMPVMGGLAALAELRRVAPEVRVVVLTAFGEEENVARALEGGAAGFVLKNCAPDELRRAVRAAHRGDAFLSPSVTRLVLGWAVPRHQAAPNPRLARLARLTERERQVLDAVADGLSNAEAARRLGSTEASVKTYVSRVLAKLDCTNRVQAALLAREAAGYRG</sequence>
<gene>
    <name evidence="8" type="ORF">BIV57_16585</name>
</gene>
<feature type="modified residue" description="4-aspartylphosphate" evidence="5">
    <location>
        <position position="56"/>
    </location>
</feature>